<dbReference type="PATRIC" id="fig|1121022.4.peg.2224"/>
<proteinExistence type="predicted"/>
<organism evidence="1 2">
    <name type="scientific">Asticcacaulis benevestitus DSM 16100 = ATCC BAA-896</name>
    <dbReference type="NCBI Taxonomy" id="1121022"/>
    <lineage>
        <taxon>Bacteria</taxon>
        <taxon>Pseudomonadati</taxon>
        <taxon>Pseudomonadota</taxon>
        <taxon>Alphaproteobacteria</taxon>
        <taxon>Caulobacterales</taxon>
        <taxon>Caulobacteraceae</taxon>
        <taxon>Asticcacaulis</taxon>
    </lineage>
</organism>
<dbReference type="AlphaFoldDB" id="V4PZH5"/>
<reference evidence="1 2" key="1">
    <citation type="journal article" date="2014" name="Nature">
        <title>Sequential evolution of bacterial morphology by co-option of a developmental regulator.</title>
        <authorList>
            <person name="Jiang C."/>
            <person name="Brown P.J."/>
            <person name="Ducret A."/>
            <person name="Brun Y.V."/>
        </authorList>
    </citation>
    <scope>NUCLEOTIDE SEQUENCE [LARGE SCALE GENOMIC DNA]</scope>
    <source>
        <strain evidence="1 2">DSM 16100</strain>
    </source>
</reference>
<keyword evidence="2" id="KW-1185">Reference proteome</keyword>
<accession>V4PZH5</accession>
<evidence type="ECO:0000313" key="2">
    <source>
        <dbReference type="Proteomes" id="UP000017837"/>
    </source>
</evidence>
<comment type="caution">
    <text evidence="1">The sequence shown here is derived from an EMBL/GenBank/DDBJ whole genome shotgun (WGS) entry which is preliminary data.</text>
</comment>
<evidence type="ECO:0000313" key="1">
    <source>
        <dbReference type="EMBL" id="ESQ90970.1"/>
    </source>
</evidence>
<protein>
    <submittedName>
        <fullName evidence="1">Uncharacterized protein</fullName>
    </submittedName>
</protein>
<dbReference type="Proteomes" id="UP000017837">
    <property type="component" value="Unassembled WGS sequence"/>
</dbReference>
<dbReference type="EMBL" id="AWGB01000020">
    <property type="protein sequence ID" value="ESQ90970.1"/>
    <property type="molecule type" value="Genomic_DNA"/>
</dbReference>
<sequence length="44" mass="4767">MNAIGLYSAGGLLRDAKVPEERLQVQTKTMRVALDPTRAALPLT</sequence>
<gene>
    <name evidence="1" type="ORF">ABENE_11000</name>
</gene>
<name>V4PZH5_9CAUL</name>